<evidence type="ECO:0000313" key="4">
    <source>
        <dbReference type="RefSeq" id="XP_028138762.1"/>
    </source>
</evidence>
<accession>A0A6P7FVJ5</accession>
<dbReference type="EnsemblMetazoa" id="XM_028282961.2">
    <property type="protein sequence ID" value="XP_028138762.1"/>
    <property type="gene ID" value="LOC114333132"/>
</dbReference>
<organism evidence="4">
    <name type="scientific">Diabrotica virgifera virgifera</name>
    <name type="common">western corn rootworm</name>
    <dbReference type="NCBI Taxonomy" id="50390"/>
    <lineage>
        <taxon>Eukaryota</taxon>
        <taxon>Metazoa</taxon>
        <taxon>Ecdysozoa</taxon>
        <taxon>Arthropoda</taxon>
        <taxon>Hexapoda</taxon>
        <taxon>Insecta</taxon>
        <taxon>Pterygota</taxon>
        <taxon>Neoptera</taxon>
        <taxon>Endopterygota</taxon>
        <taxon>Coleoptera</taxon>
        <taxon>Polyphaga</taxon>
        <taxon>Cucujiformia</taxon>
        <taxon>Chrysomeloidea</taxon>
        <taxon>Chrysomelidae</taxon>
        <taxon>Galerucinae</taxon>
        <taxon>Diabroticina</taxon>
        <taxon>Diabroticites</taxon>
        <taxon>Diabrotica</taxon>
    </lineage>
</organism>
<dbReference type="GeneID" id="114333132"/>
<dbReference type="KEGG" id="dvv:114333132"/>
<keyword evidence="1" id="KW-0732">Signal</keyword>
<reference evidence="4" key="1">
    <citation type="submission" date="2025-04" db="UniProtKB">
        <authorList>
            <consortium name="RefSeq"/>
        </authorList>
    </citation>
    <scope>IDENTIFICATION</scope>
    <source>
        <tissue evidence="4">Whole insect</tissue>
    </source>
</reference>
<dbReference type="AlphaFoldDB" id="A0A6P7FVJ5"/>
<evidence type="ECO:0000256" key="1">
    <source>
        <dbReference type="SAM" id="SignalP"/>
    </source>
</evidence>
<feature type="signal peptide" evidence="1">
    <location>
        <begin position="1"/>
        <end position="25"/>
    </location>
</feature>
<keyword evidence="3" id="KW-1185">Reference proteome</keyword>
<dbReference type="InParanoid" id="A0A6P7FVJ5"/>
<gene>
    <name evidence="4" type="primary">LOC114333132</name>
</gene>
<dbReference type="RefSeq" id="XP_028138762.1">
    <property type="nucleotide sequence ID" value="XM_028282961.1"/>
</dbReference>
<dbReference type="Proteomes" id="UP001652700">
    <property type="component" value="Unplaced"/>
</dbReference>
<proteinExistence type="predicted"/>
<feature type="chain" id="PRO_5028385552" evidence="1">
    <location>
        <begin position="26"/>
        <end position="128"/>
    </location>
</feature>
<name>A0A6P7FVJ5_DIAVI</name>
<evidence type="ECO:0000313" key="3">
    <source>
        <dbReference type="Proteomes" id="UP001652700"/>
    </source>
</evidence>
<sequence>MLIVTNMKSTLVLFLVFLTTSLVSSRKLPISYEGYGNYLTRDELASSLDPKPSRPNLRSLSVPELPTVYQKQLTEESLLKSVKEGLNLELTEESVLSLKAVLRKLDDSPIATAVVCIIYEWGKVCKKV</sequence>
<reference evidence="2" key="2">
    <citation type="submission" date="2025-05" db="UniProtKB">
        <authorList>
            <consortium name="EnsemblMetazoa"/>
        </authorList>
    </citation>
    <scope>IDENTIFICATION</scope>
</reference>
<protein>
    <submittedName>
        <fullName evidence="4">Uncharacterized protein LOC114333132</fullName>
    </submittedName>
</protein>
<evidence type="ECO:0000313" key="2">
    <source>
        <dbReference type="EnsemblMetazoa" id="XP_028138762.1"/>
    </source>
</evidence>